<dbReference type="InterPro" id="IPR014756">
    <property type="entry name" value="Ig_E-set"/>
</dbReference>
<feature type="repeat" description="Filamin" evidence="1">
    <location>
        <begin position="47"/>
        <end position="154"/>
    </location>
</feature>
<evidence type="ECO:0000313" key="3">
    <source>
        <dbReference type="Proteomes" id="UP000245119"/>
    </source>
</evidence>
<gene>
    <name evidence="2" type="ORF">C0Q70_03308</name>
</gene>
<dbReference type="Gene3D" id="2.60.40.10">
    <property type="entry name" value="Immunoglobulins"/>
    <property type="match status" value="1"/>
</dbReference>
<dbReference type="InterPro" id="IPR001298">
    <property type="entry name" value="Filamin/ABP280_rpt"/>
</dbReference>
<protein>
    <submittedName>
        <fullName evidence="2">Uncharacterized protein</fullName>
    </submittedName>
</protein>
<proteinExistence type="predicted"/>
<evidence type="ECO:0000256" key="1">
    <source>
        <dbReference type="PROSITE-ProRule" id="PRU00087"/>
    </source>
</evidence>
<dbReference type="SUPFAM" id="SSF81296">
    <property type="entry name" value="E set domains"/>
    <property type="match status" value="1"/>
</dbReference>
<dbReference type="InterPro" id="IPR017868">
    <property type="entry name" value="Filamin/ABP280_repeat-like"/>
</dbReference>
<dbReference type="AlphaFoldDB" id="A0A2T7PSD2"/>
<comment type="caution">
    <text evidence="2">The sequence shown here is derived from an EMBL/GenBank/DDBJ whole genome shotgun (WGS) entry which is preliminary data.</text>
</comment>
<dbReference type="InterPro" id="IPR013783">
    <property type="entry name" value="Ig-like_fold"/>
</dbReference>
<accession>A0A2T7PSD2</accession>
<dbReference type="EMBL" id="PZQS01000002">
    <property type="protein sequence ID" value="PVD36329.1"/>
    <property type="molecule type" value="Genomic_DNA"/>
</dbReference>
<keyword evidence="3" id="KW-1185">Reference proteome</keyword>
<dbReference type="Proteomes" id="UP000245119">
    <property type="component" value="Linkage Group LG2"/>
</dbReference>
<dbReference type="SMART" id="SM00557">
    <property type="entry name" value="IG_FLMN"/>
    <property type="match status" value="1"/>
</dbReference>
<reference evidence="2 3" key="1">
    <citation type="submission" date="2018-04" db="EMBL/GenBank/DDBJ databases">
        <title>The genome of golden apple snail Pomacea canaliculata provides insight into stress tolerance and invasive adaptation.</title>
        <authorList>
            <person name="Liu C."/>
            <person name="Liu B."/>
            <person name="Ren Y."/>
            <person name="Zhang Y."/>
            <person name="Wang H."/>
            <person name="Li S."/>
            <person name="Jiang F."/>
            <person name="Yin L."/>
            <person name="Zhang G."/>
            <person name="Qian W."/>
            <person name="Fan W."/>
        </authorList>
    </citation>
    <scope>NUCLEOTIDE SEQUENCE [LARGE SCALE GENOMIC DNA]</scope>
    <source>
        <strain evidence="2">SZHN2017</strain>
        <tissue evidence="2">Muscle</tissue>
    </source>
</reference>
<dbReference type="STRING" id="400727.A0A2T7PSD2"/>
<dbReference type="Pfam" id="PF00630">
    <property type="entry name" value="Filamin"/>
    <property type="match status" value="1"/>
</dbReference>
<evidence type="ECO:0000313" key="2">
    <source>
        <dbReference type="EMBL" id="PVD36329.1"/>
    </source>
</evidence>
<sequence>MSGSPFRKKIRGWVCGVIVAMTSSPVPCTPAVHSETLVLCCVMASATQVAQVVEVMAAVQGTRQGSVWPMGLAYTTGSYHLSSLSKVWTQQPGTGCVTVAVYGPRSHCVTETNVAYIGDNVYDVTYSVTTPGYYIIVVKWGNKSLPDSPFICKVTY</sequence>
<organism evidence="2 3">
    <name type="scientific">Pomacea canaliculata</name>
    <name type="common">Golden apple snail</name>
    <dbReference type="NCBI Taxonomy" id="400727"/>
    <lineage>
        <taxon>Eukaryota</taxon>
        <taxon>Metazoa</taxon>
        <taxon>Spiralia</taxon>
        <taxon>Lophotrochozoa</taxon>
        <taxon>Mollusca</taxon>
        <taxon>Gastropoda</taxon>
        <taxon>Caenogastropoda</taxon>
        <taxon>Architaenioglossa</taxon>
        <taxon>Ampullarioidea</taxon>
        <taxon>Ampullariidae</taxon>
        <taxon>Pomacea</taxon>
    </lineage>
</organism>
<dbReference type="PROSITE" id="PS50194">
    <property type="entry name" value="FILAMIN_REPEAT"/>
    <property type="match status" value="1"/>
</dbReference>
<name>A0A2T7PSD2_POMCA</name>